<dbReference type="Pfam" id="PF12937">
    <property type="entry name" value="F-box-like"/>
    <property type="match status" value="1"/>
</dbReference>
<dbReference type="InterPro" id="IPR036047">
    <property type="entry name" value="F-box-like_dom_sf"/>
</dbReference>
<evidence type="ECO:0000313" key="11">
    <source>
        <dbReference type="RefSeq" id="XP_034236470.1"/>
    </source>
</evidence>
<evidence type="ECO:0000313" key="8">
    <source>
        <dbReference type="RefSeq" id="XP_034236466.1"/>
    </source>
</evidence>
<feature type="compositionally biased region" description="Basic residues" evidence="1">
    <location>
        <begin position="239"/>
        <end position="248"/>
    </location>
</feature>
<dbReference type="RefSeq" id="XP_034236477.1">
    <property type="nucleotide sequence ID" value="XM_034380586.1"/>
</dbReference>
<dbReference type="RefSeq" id="XP_034236478.1">
    <property type="nucleotide sequence ID" value="XM_034380587.1"/>
</dbReference>
<feature type="domain" description="F-box" evidence="2">
    <location>
        <begin position="336"/>
        <end position="382"/>
    </location>
</feature>
<evidence type="ECO:0000313" key="9">
    <source>
        <dbReference type="RefSeq" id="XP_034236468.1"/>
    </source>
</evidence>
<reference evidence="4 5" key="1">
    <citation type="submission" date="2025-04" db="UniProtKB">
        <authorList>
            <consortium name="RefSeq"/>
        </authorList>
    </citation>
    <scope>IDENTIFICATION</scope>
    <source>
        <tissue evidence="4 5">Total insect</tissue>
    </source>
</reference>
<dbReference type="PROSITE" id="PS50181">
    <property type="entry name" value="FBOX"/>
    <property type="match status" value="1"/>
</dbReference>
<evidence type="ECO:0000313" key="15">
    <source>
        <dbReference type="RefSeq" id="XP_034236474.1"/>
    </source>
</evidence>
<feature type="compositionally biased region" description="Basic and acidic residues" evidence="1">
    <location>
        <begin position="223"/>
        <end position="238"/>
    </location>
</feature>
<gene>
    <name evidence="4 5 6 7 8 9 10 11 12 13 14 15 16 17 18 19 20 21" type="primary">LOC117642404</name>
</gene>
<evidence type="ECO:0000313" key="17">
    <source>
        <dbReference type="RefSeq" id="XP_034236476.1"/>
    </source>
</evidence>
<dbReference type="RefSeq" id="XP_034236480.1">
    <property type="nucleotide sequence ID" value="XM_034380589.1"/>
</dbReference>
<evidence type="ECO:0000313" key="10">
    <source>
        <dbReference type="RefSeq" id="XP_034236469.1"/>
    </source>
</evidence>
<protein>
    <submittedName>
        <fullName evidence="4 5">Uncharacterized protein LOC117642404</fullName>
    </submittedName>
</protein>
<accession>A0A6P8YQZ6</accession>
<dbReference type="RefSeq" id="XP_034236475.1">
    <property type="nucleotide sequence ID" value="XM_034380584.1"/>
</dbReference>
<feature type="compositionally biased region" description="Basic and acidic residues" evidence="1">
    <location>
        <begin position="257"/>
        <end position="280"/>
    </location>
</feature>
<evidence type="ECO:0000313" key="6">
    <source>
        <dbReference type="RefSeq" id="XP_034236464.1"/>
    </source>
</evidence>
<dbReference type="RefSeq" id="XP_034236463.1">
    <property type="nucleotide sequence ID" value="XM_034380572.1"/>
</dbReference>
<dbReference type="RefSeq" id="XP_034236473.1">
    <property type="nucleotide sequence ID" value="XM_034380582.1"/>
</dbReference>
<sequence>MEGGSSSSGAGQCISEDAAAVRDSSPPKQTRGRPRRADAVRVPEPQFSPVGTRSRRAQKKEVAEDLDPETKASRPTRAVQKEVAEVVTTGTNTSRPRRAKDVAGDLAAKAETTRPRRAFKKDVAEDLVPEAETTRPRRALNKDVGEDLVAKAETTRPRRALKKDVAEDHVADAETTRPRRVLNKDVAEDLGADAESTRPRRAPKKEGLGDLESETKTSGPQRVPKDENEISEDTDSKAKTSRPRRAPKKVVWTDLESETKSTESHRVSKEEVPEDLESKVKTSNPRRALKNQSAEVLETEAEPQTSKPRGRRPAAHAVDPVVAASRSLEGEVTEHPTGWSDLPAKLLMTTLNMLGNEDVVSAGQSCRRWRAVAKQHSVWSRRQLSYDLPPAADKKFQDWHGGAKAFARTIRFAPCLGRVSCAKTLKAGARKAIATQSNCQVKSAELNGQLQWTEKYISRQTSLVDLTLLNPTAQALQTALAQPQLGSLAVSYERDTTKEKYQQKYAHGFGSAAKYQVPAVPSGTKGSLKKLVCHAGVRHAAVQALVLANAATLEEVGAHCLPMAALQKCAALRRLMVKLNPASASDQDKIRQLARGAALEYVAFIGTRSHAKPSCAALRASLRKQVRGCTVVCSACEDVCALEKPTFASREVPDLKDDDDGDLDLHFVANLLRGSGHCKCICCAQGEAEWGDDEPDA</sequence>
<feature type="compositionally biased region" description="Polar residues" evidence="1">
    <location>
        <begin position="1"/>
        <end position="10"/>
    </location>
</feature>
<dbReference type="RefSeq" id="XP_034236469.1">
    <property type="nucleotide sequence ID" value="XM_034380578.1"/>
</dbReference>
<dbReference type="RefSeq" id="XP_034236472.1">
    <property type="nucleotide sequence ID" value="XM_034380581.1"/>
</dbReference>
<dbReference type="RefSeq" id="XP_034236470.1">
    <property type="nucleotide sequence ID" value="XM_034380579.1"/>
</dbReference>
<evidence type="ECO:0000313" key="21">
    <source>
        <dbReference type="RefSeq" id="XP_034236480.1"/>
    </source>
</evidence>
<evidence type="ECO:0000313" key="13">
    <source>
        <dbReference type="RefSeq" id="XP_034236472.1"/>
    </source>
</evidence>
<dbReference type="AlphaFoldDB" id="A0A6P8YQZ6"/>
<evidence type="ECO:0000313" key="4">
    <source>
        <dbReference type="RefSeq" id="XP_034236462.1"/>
    </source>
</evidence>
<evidence type="ECO:0000313" key="19">
    <source>
        <dbReference type="RefSeq" id="XP_034236478.1"/>
    </source>
</evidence>
<evidence type="ECO:0000313" key="16">
    <source>
        <dbReference type="RefSeq" id="XP_034236475.1"/>
    </source>
</evidence>
<dbReference type="RefSeq" id="XP_034236462.1">
    <property type="nucleotide sequence ID" value="XM_034380571.1"/>
</dbReference>
<dbReference type="KEGG" id="tpal:117642404"/>
<feature type="compositionally biased region" description="Polar residues" evidence="1">
    <location>
        <begin position="281"/>
        <end position="294"/>
    </location>
</feature>
<dbReference type="Gene3D" id="1.20.1280.50">
    <property type="match status" value="1"/>
</dbReference>
<dbReference type="RefSeq" id="XP_034236479.1">
    <property type="nucleotide sequence ID" value="XM_034380588.1"/>
</dbReference>
<evidence type="ECO:0000313" key="14">
    <source>
        <dbReference type="RefSeq" id="XP_034236473.1"/>
    </source>
</evidence>
<dbReference type="OrthoDB" id="8223683at2759"/>
<feature type="region of interest" description="Disordered" evidence="1">
    <location>
        <begin position="1"/>
        <end position="317"/>
    </location>
</feature>
<dbReference type="Proteomes" id="UP000515158">
    <property type="component" value="Unplaced"/>
</dbReference>
<name>A0A6P8YQZ6_THRPL</name>
<proteinExistence type="predicted"/>
<dbReference type="InterPro" id="IPR001810">
    <property type="entry name" value="F-box_dom"/>
</dbReference>
<evidence type="ECO:0000313" key="20">
    <source>
        <dbReference type="RefSeq" id="XP_034236479.1"/>
    </source>
</evidence>
<evidence type="ECO:0000313" key="5">
    <source>
        <dbReference type="RefSeq" id="XP_034236463.1"/>
    </source>
</evidence>
<organism evidence="18">
    <name type="scientific">Thrips palmi</name>
    <name type="common">Melon thrips</name>
    <dbReference type="NCBI Taxonomy" id="161013"/>
    <lineage>
        <taxon>Eukaryota</taxon>
        <taxon>Metazoa</taxon>
        <taxon>Ecdysozoa</taxon>
        <taxon>Arthropoda</taxon>
        <taxon>Hexapoda</taxon>
        <taxon>Insecta</taxon>
        <taxon>Pterygota</taxon>
        <taxon>Neoptera</taxon>
        <taxon>Paraneoptera</taxon>
        <taxon>Thysanoptera</taxon>
        <taxon>Terebrantia</taxon>
        <taxon>Thripoidea</taxon>
        <taxon>Thripidae</taxon>
        <taxon>Thrips</taxon>
    </lineage>
</organism>
<dbReference type="RefSeq" id="XP_034236471.1">
    <property type="nucleotide sequence ID" value="XM_034380580.1"/>
</dbReference>
<dbReference type="RefSeq" id="XP_034236474.1">
    <property type="nucleotide sequence ID" value="XM_034380583.1"/>
</dbReference>
<evidence type="ECO:0000313" key="7">
    <source>
        <dbReference type="RefSeq" id="XP_034236465.1"/>
    </source>
</evidence>
<evidence type="ECO:0000313" key="18">
    <source>
        <dbReference type="RefSeq" id="XP_034236477.1"/>
    </source>
</evidence>
<keyword evidence="3" id="KW-1185">Reference proteome</keyword>
<dbReference type="RefSeq" id="XP_034236468.1">
    <property type="nucleotide sequence ID" value="XM_034380577.1"/>
</dbReference>
<dbReference type="RefSeq" id="XP_034236464.1">
    <property type="nucleotide sequence ID" value="XM_034380573.1"/>
</dbReference>
<feature type="compositionally biased region" description="Basic and acidic residues" evidence="1">
    <location>
        <begin position="59"/>
        <end position="72"/>
    </location>
</feature>
<dbReference type="RefSeq" id="XP_034236465.1">
    <property type="nucleotide sequence ID" value="XM_034380574.1"/>
</dbReference>
<dbReference type="RefSeq" id="XP_034236466.1">
    <property type="nucleotide sequence ID" value="XM_034380575.1"/>
</dbReference>
<dbReference type="RefSeq" id="XP_034236476.1">
    <property type="nucleotide sequence ID" value="XM_034380585.1"/>
</dbReference>
<feature type="compositionally biased region" description="Basic and acidic residues" evidence="1">
    <location>
        <begin position="132"/>
        <end position="187"/>
    </location>
</feature>
<dbReference type="GeneID" id="117642404"/>
<evidence type="ECO:0000313" key="12">
    <source>
        <dbReference type="RefSeq" id="XP_034236471.1"/>
    </source>
</evidence>
<evidence type="ECO:0000256" key="1">
    <source>
        <dbReference type="SAM" id="MobiDB-lite"/>
    </source>
</evidence>
<dbReference type="SUPFAM" id="SSF81383">
    <property type="entry name" value="F-box domain"/>
    <property type="match status" value="1"/>
</dbReference>
<evidence type="ECO:0000313" key="3">
    <source>
        <dbReference type="Proteomes" id="UP000515158"/>
    </source>
</evidence>
<evidence type="ECO:0000259" key="2">
    <source>
        <dbReference type="PROSITE" id="PS50181"/>
    </source>
</evidence>